<dbReference type="AlphaFoldDB" id="A0A9Q7XSW0"/>
<evidence type="ECO:0000313" key="1">
    <source>
        <dbReference type="EMBL" id="SPD63665.1"/>
    </source>
</evidence>
<accession>A0A9Q7XSW0</accession>
<dbReference type="Proteomes" id="UP000254259">
    <property type="component" value="Chromosome CBM2636"/>
</dbReference>
<sequence length="120" mass="13788">MHHPYPMYIGSPLNFWDQFLVVIFKIFNRKIPFNLKFVTPGFAIIIGRFRKPITSGGWANERLADPHCSNPRRQRRTRWRRQYTLALGRAWRVAARRCRSLLAGEASRGCGENDGGGGCP</sequence>
<protein>
    <submittedName>
        <fullName evidence="1">Uncharacterized protein</fullName>
    </submittedName>
</protein>
<proteinExistence type="predicted"/>
<reference evidence="1 2" key="1">
    <citation type="submission" date="2018-01" db="EMBL/GenBank/DDBJ databases">
        <authorList>
            <person name="Clerissi C."/>
        </authorList>
    </citation>
    <scope>NUCLEOTIDE SEQUENCE [LARGE SCALE GENOMIC DNA]</scope>
    <source>
        <strain evidence="1">Cupriavidus taiwanensis SWF 66322</strain>
    </source>
</reference>
<dbReference type="EMBL" id="LT984813">
    <property type="protein sequence ID" value="SPD63665.1"/>
    <property type="molecule type" value="Genomic_DNA"/>
</dbReference>
<evidence type="ECO:0000313" key="2">
    <source>
        <dbReference type="Proteomes" id="UP000254259"/>
    </source>
</evidence>
<organism evidence="1 2">
    <name type="scientific">Cupriavidus taiwanensis</name>
    <dbReference type="NCBI Taxonomy" id="164546"/>
    <lineage>
        <taxon>Bacteria</taxon>
        <taxon>Pseudomonadati</taxon>
        <taxon>Pseudomonadota</taxon>
        <taxon>Betaproteobacteria</taxon>
        <taxon>Burkholderiales</taxon>
        <taxon>Burkholderiaceae</taxon>
        <taxon>Cupriavidus</taxon>
    </lineage>
</organism>
<name>A0A9Q7XSW0_9BURK</name>
<gene>
    <name evidence="1" type="ORF">CBM2636_10681</name>
</gene>